<dbReference type="AlphaFoldDB" id="X0XLM2"/>
<feature type="non-terminal residue" evidence="2">
    <location>
        <position position="1"/>
    </location>
</feature>
<feature type="compositionally biased region" description="Basic and acidic residues" evidence="1">
    <location>
        <begin position="51"/>
        <end position="71"/>
    </location>
</feature>
<feature type="region of interest" description="Disordered" evidence="1">
    <location>
        <begin position="51"/>
        <end position="80"/>
    </location>
</feature>
<protein>
    <submittedName>
        <fullName evidence="2">Uncharacterized protein</fullName>
    </submittedName>
</protein>
<dbReference type="EMBL" id="BARS01049744">
    <property type="protein sequence ID" value="GAG36232.1"/>
    <property type="molecule type" value="Genomic_DNA"/>
</dbReference>
<comment type="caution">
    <text evidence="2">The sequence shown here is derived from an EMBL/GenBank/DDBJ whole genome shotgun (WGS) entry which is preliminary data.</text>
</comment>
<proteinExistence type="predicted"/>
<evidence type="ECO:0000256" key="1">
    <source>
        <dbReference type="SAM" id="MobiDB-lite"/>
    </source>
</evidence>
<sequence>SIIEVTRDDSGCSRVVGTQLTPLGDMKEHWPGDFMDEALNEESSIFYSALDKKADHDSETSSRAEIAHDIGEEPSLEDEP</sequence>
<gene>
    <name evidence="2" type="ORF">S01H1_74353</name>
</gene>
<reference evidence="2" key="1">
    <citation type="journal article" date="2014" name="Front. Microbiol.">
        <title>High frequency of phylogenetically diverse reductive dehalogenase-homologous genes in deep subseafloor sedimentary metagenomes.</title>
        <authorList>
            <person name="Kawai M."/>
            <person name="Futagami T."/>
            <person name="Toyoda A."/>
            <person name="Takaki Y."/>
            <person name="Nishi S."/>
            <person name="Hori S."/>
            <person name="Arai W."/>
            <person name="Tsubouchi T."/>
            <person name="Morono Y."/>
            <person name="Uchiyama I."/>
            <person name="Ito T."/>
            <person name="Fujiyama A."/>
            <person name="Inagaki F."/>
            <person name="Takami H."/>
        </authorList>
    </citation>
    <scope>NUCLEOTIDE SEQUENCE</scope>
    <source>
        <strain evidence="2">Expedition CK06-06</strain>
    </source>
</reference>
<evidence type="ECO:0000313" key="2">
    <source>
        <dbReference type="EMBL" id="GAG36232.1"/>
    </source>
</evidence>
<accession>X0XLM2</accession>
<organism evidence="2">
    <name type="scientific">marine sediment metagenome</name>
    <dbReference type="NCBI Taxonomy" id="412755"/>
    <lineage>
        <taxon>unclassified sequences</taxon>
        <taxon>metagenomes</taxon>
        <taxon>ecological metagenomes</taxon>
    </lineage>
</organism>
<name>X0XLM2_9ZZZZ</name>